<dbReference type="InterPro" id="IPR025110">
    <property type="entry name" value="AMP-bd_C"/>
</dbReference>
<dbReference type="InterPro" id="IPR042099">
    <property type="entry name" value="ANL_N_sf"/>
</dbReference>
<gene>
    <name evidence="7" type="ORF">CYD53_110147</name>
</gene>
<sequence length="539" mass="58246">MILPDLRDFDGLRAAFRWRIPARYNIAVDICDRWAQAEPQRTAIIEVSQDWRVSPVSFGHLREQSNRLANALRARGVERGDRIAILLPQGRSVLTAHLAAYKLGAIAVPLAALFGVDALAYRLGDAAAKVLITDAAGLIKLGQIAEPLPELGLVISTDGAQGAAQDWGSLLARASPDFRAVDTGPDDPALMIYTSGTTGNPKGALHGHRVLPGHLPGVQMPHEFLPQPGDLAWTPADWAWAGGLLNMLLPSLHFGVAVVARPVTRFEPEEAYRLIADLGIRNAFVPPTALRMLRSVDRPRERFALKLRTIASAGEALGAETLAWGREALGLTVNEAYGQTECNLVLASCAAIGVSRPGSIGKAVPGHEVAIIRPDGSICAADEEGQIAVRRPDPVMFLGYWRKPDATAEKFIGDWMTTGDQGVQDADGYVRFIGRDDDVITSSGYRIGPGEIEDCLLKHEAVSLAAVVGKPDALRTEIVKAFVVLKAGREPSEALAAELQAFVRKRLSAHEYPREIAFRDELPLTTTGKIIRRLLRAEA</sequence>
<dbReference type="InterPro" id="IPR045851">
    <property type="entry name" value="AMP-bd_C_sf"/>
</dbReference>
<evidence type="ECO:0000313" key="8">
    <source>
        <dbReference type="Proteomes" id="UP000236919"/>
    </source>
</evidence>
<dbReference type="CDD" id="cd05971">
    <property type="entry name" value="MACS_like_3"/>
    <property type="match status" value="1"/>
</dbReference>
<feature type="domain" description="AMP-dependent synthetase/ligase" evidence="5">
    <location>
        <begin position="32"/>
        <end position="401"/>
    </location>
</feature>
<name>A0A2S4M5P0_9HYPH</name>
<dbReference type="SUPFAM" id="SSF56801">
    <property type="entry name" value="Acetyl-CoA synthetase-like"/>
    <property type="match status" value="1"/>
</dbReference>
<comment type="similarity">
    <text evidence="1">Belongs to the ATP-dependent AMP-binding enzyme family.</text>
</comment>
<dbReference type="Proteomes" id="UP000236919">
    <property type="component" value="Unassembled WGS sequence"/>
</dbReference>
<dbReference type="Gene3D" id="3.40.50.12780">
    <property type="entry name" value="N-terminal domain of ligase-like"/>
    <property type="match status" value="1"/>
</dbReference>
<evidence type="ECO:0000256" key="2">
    <source>
        <dbReference type="ARBA" id="ARBA00022598"/>
    </source>
</evidence>
<feature type="domain" description="AMP-binding enzyme C-terminal" evidence="6">
    <location>
        <begin position="451"/>
        <end position="529"/>
    </location>
</feature>
<keyword evidence="3" id="KW-0547">Nucleotide-binding</keyword>
<evidence type="ECO:0000256" key="4">
    <source>
        <dbReference type="ARBA" id="ARBA00022840"/>
    </source>
</evidence>
<evidence type="ECO:0000259" key="6">
    <source>
        <dbReference type="Pfam" id="PF13193"/>
    </source>
</evidence>
<dbReference type="FunFam" id="3.30.300.30:FF:000005">
    <property type="entry name" value="Acyl-coenzyme A synthetase ACSM5, mitochondrial"/>
    <property type="match status" value="1"/>
</dbReference>
<dbReference type="GO" id="GO:0016405">
    <property type="term" value="F:CoA-ligase activity"/>
    <property type="evidence" value="ECO:0007669"/>
    <property type="project" value="UniProtKB-ARBA"/>
</dbReference>
<proteinExistence type="inferred from homology"/>
<dbReference type="PANTHER" id="PTHR43605">
    <property type="entry name" value="ACYL-COENZYME A SYNTHETASE"/>
    <property type="match status" value="1"/>
</dbReference>
<dbReference type="PROSITE" id="PS00455">
    <property type="entry name" value="AMP_BINDING"/>
    <property type="match status" value="1"/>
</dbReference>
<dbReference type="AlphaFoldDB" id="A0A2S4M5P0"/>
<keyword evidence="8" id="KW-1185">Reference proteome</keyword>
<dbReference type="Pfam" id="PF00501">
    <property type="entry name" value="AMP-binding"/>
    <property type="match status" value="1"/>
</dbReference>
<evidence type="ECO:0000256" key="1">
    <source>
        <dbReference type="ARBA" id="ARBA00006432"/>
    </source>
</evidence>
<dbReference type="EMBL" id="PQFZ01000010">
    <property type="protein sequence ID" value="POR50028.1"/>
    <property type="molecule type" value="Genomic_DNA"/>
</dbReference>
<evidence type="ECO:0000259" key="5">
    <source>
        <dbReference type="Pfam" id="PF00501"/>
    </source>
</evidence>
<dbReference type="InterPro" id="IPR000873">
    <property type="entry name" value="AMP-dep_synth/lig_dom"/>
</dbReference>
<dbReference type="PANTHER" id="PTHR43605:SF10">
    <property type="entry name" value="ACYL-COA SYNTHETASE MEDIUM CHAIN FAMILY MEMBER 3"/>
    <property type="match status" value="1"/>
</dbReference>
<dbReference type="GO" id="GO:0006633">
    <property type="term" value="P:fatty acid biosynthetic process"/>
    <property type="evidence" value="ECO:0007669"/>
    <property type="project" value="TreeGrafter"/>
</dbReference>
<dbReference type="InterPro" id="IPR051087">
    <property type="entry name" value="Mitochondrial_ACSM"/>
</dbReference>
<dbReference type="GO" id="GO:0005524">
    <property type="term" value="F:ATP binding"/>
    <property type="evidence" value="ECO:0007669"/>
    <property type="project" value="UniProtKB-KW"/>
</dbReference>
<reference evidence="7 8" key="1">
    <citation type="submission" date="2018-01" db="EMBL/GenBank/DDBJ databases">
        <title>Genomic Encyclopedia of Type Strains, Phase III (KMG-III): the genomes of soil and plant-associated and newly described type strains.</title>
        <authorList>
            <person name="Whitman W."/>
        </authorList>
    </citation>
    <scope>NUCLEOTIDE SEQUENCE [LARGE SCALE GENOMIC DNA]</scope>
    <source>
        <strain evidence="7 8">1131</strain>
    </source>
</reference>
<comment type="caution">
    <text evidence="7">The sequence shown here is derived from an EMBL/GenBank/DDBJ whole genome shotgun (WGS) entry which is preliminary data.</text>
</comment>
<dbReference type="GO" id="GO:0015645">
    <property type="term" value="F:fatty acid ligase activity"/>
    <property type="evidence" value="ECO:0007669"/>
    <property type="project" value="TreeGrafter"/>
</dbReference>
<organism evidence="7 8">
    <name type="scientific">Bosea psychrotolerans</name>
    <dbReference type="NCBI Taxonomy" id="1871628"/>
    <lineage>
        <taxon>Bacteria</taxon>
        <taxon>Pseudomonadati</taxon>
        <taxon>Pseudomonadota</taxon>
        <taxon>Alphaproteobacteria</taxon>
        <taxon>Hyphomicrobiales</taxon>
        <taxon>Boseaceae</taxon>
        <taxon>Bosea</taxon>
    </lineage>
</organism>
<dbReference type="InterPro" id="IPR020845">
    <property type="entry name" value="AMP-binding_CS"/>
</dbReference>
<evidence type="ECO:0000313" key="7">
    <source>
        <dbReference type="EMBL" id="POR50028.1"/>
    </source>
</evidence>
<dbReference type="Pfam" id="PF13193">
    <property type="entry name" value="AMP-binding_C"/>
    <property type="match status" value="1"/>
</dbReference>
<dbReference type="GO" id="GO:0004321">
    <property type="term" value="F:fatty-acyl-CoA synthase activity"/>
    <property type="evidence" value="ECO:0007669"/>
    <property type="project" value="TreeGrafter"/>
</dbReference>
<keyword evidence="4" id="KW-0067">ATP-binding</keyword>
<evidence type="ECO:0000256" key="3">
    <source>
        <dbReference type="ARBA" id="ARBA00022741"/>
    </source>
</evidence>
<accession>A0A2S4M5P0</accession>
<dbReference type="GO" id="GO:0006637">
    <property type="term" value="P:acyl-CoA metabolic process"/>
    <property type="evidence" value="ECO:0007669"/>
    <property type="project" value="TreeGrafter"/>
</dbReference>
<dbReference type="Gene3D" id="3.30.300.30">
    <property type="match status" value="1"/>
</dbReference>
<keyword evidence="2" id="KW-0436">Ligase</keyword>
<protein>
    <submittedName>
        <fullName evidence="7">Acetyl-CoA synthetase</fullName>
    </submittedName>
</protein>
<dbReference type="InterPro" id="IPR049515">
    <property type="entry name" value="MACS_put"/>
</dbReference>